<keyword evidence="2" id="KW-1185">Reference proteome</keyword>
<comment type="caution">
    <text evidence="1">The sequence shown here is derived from an EMBL/GenBank/DDBJ whole genome shotgun (WGS) entry which is preliminary data.</text>
</comment>
<dbReference type="Pfam" id="PF14054">
    <property type="entry name" value="DUF4249"/>
    <property type="match status" value="1"/>
</dbReference>
<dbReference type="PROSITE" id="PS51257">
    <property type="entry name" value="PROKAR_LIPOPROTEIN"/>
    <property type="match status" value="1"/>
</dbReference>
<evidence type="ECO:0000313" key="2">
    <source>
        <dbReference type="Proteomes" id="UP000677244"/>
    </source>
</evidence>
<dbReference type="Proteomes" id="UP000677244">
    <property type="component" value="Unassembled WGS sequence"/>
</dbReference>
<reference evidence="1 2" key="1">
    <citation type="submission" date="2021-03" db="EMBL/GenBank/DDBJ databases">
        <title>Assistant Professor.</title>
        <authorList>
            <person name="Huq M.A."/>
        </authorList>
    </citation>
    <scope>NUCLEOTIDE SEQUENCE [LARGE SCALE GENOMIC DNA]</scope>
    <source>
        <strain evidence="1 2">MAH-29</strain>
    </source>
</reference>
<protein>
    <submittedName>
        <fullName evidence="1">DUF4249 domain-containing protein</fullName>
    </submittedName>
</protein>
<dbReference type="InterPro" id="IPR025345">
    <property type="entry name" value="DUF4249"/>
</dbReference>
<dbReference type="EMBL" id="JAGHKO010000004">
    <property type="protein sequence ID" value="MBO9202026.1"/>
    <property type="molecule type" value="Genomic_DNA"/>
</dbReference>
<proteinExistence type="predicted"/>
<organism evidence="1 2">
    <name type="scientific">Niastella soli</name>
    <dbReference type="NCBI Taxonomy" id="2821487"/>
    <lineage>
        <taxon>Bacteria</taxon>
        <taxon>Pseudomonadati</taxon>
        <taxon>Bacteroidota</taxon>
        <taxon>Chitinophagia</taxon>
        <taxon>Chitinophagales</taxon>
        <taxon>Chitinophagaceae</taxon>
        <taxon>Niastella</taxon>
    </lineage>
</organism>
<accession>A0ABS3YVR6</accession>
<gene>
    <name evidence="1" type="ORF">J7I42_17205</name>
</gene>
<name>A0ABS3YVR6_9BACT</name>
<evidence type="ECO:0000313" key="1">
    <source>
        <dbReference type="EMBL" id="MBO9202026.1"/>
    </source>
</evidence>
<sequence length="290" mass="32674">MIRSLLLIILPVLTFISCDKVITISIPEESNKVVLNLLMNKDSIMMARITLSGRLEGPKGLPEITNAEVKLYENGVFREMLTPFTYRYRTFYRGTTLAKTGATYRVTAEIPGYPEISGSDQIPDTVQVGEMRLTAGQVSSSRDKVTISVQLHDDPAIQNYYRIRLYGVNEGHDSTGNGWRSKAPQEFEAEEASLKIYNKKARFEFYTTDALFNGKSPRFVFTATTYNYYNKMAVEITTLTYNSYNYLNSAAMADEKNEDGFSEKVIVFNNIENGLGIVGGVAQREYDLAK</sequence>
<dbReference type="RefSeq" id="WP_209140080.1">
    <property type="nucleotide sequence ID" value="NZ_JAGHKO010000004.1"/>
</dbReference>